<reference evidence="3 4" key="1">
    <citation type="submission" date="2013-03" db="EMBL/GenBank/DDBJ databases">
        <title>The Genome Sequence of Cladophialophora yegresii CBS 114405.</title>
        <authorList>
            <consortium name="The Broad Institute Genomics Platform"/>
            <person name="Cuomo C."/>
            <person name="de Hoog S."/>
            <person name="Gorbushina A."/>
            <person name="Walker B."/>
            <person name="Young S.K."/>
            <person name="Zeng Q."/>
            <person name="Gargeya S."/>
            <person name="Fitzgerald M."/>
            <person name="Haas B."/>
            <person name="Abouelleil A."/>
            <person name="Allen A.W."/>
            <person name="Alvarado L."/>
            <person name="Arachchi H.M."/>
            <person name="Berlin A.M."/>
            <person name="Chapman S.B."/>
            <person name="Gainer-Dewar J."/>
            <person name="Goldberg J."/>
            <person name="Griggs A."/>
            <person name="Gujja S."/>
            <person name="Hansen M."/>
            <person name="Howarth C."/>
            <person name="Imamovic A."/>
            <person name="Ireland A."/>
            <person name="Larimer J."/>
            <person name="McCowan C."/>
            <person name="Murphy C."/>
            <person name="Pearson M."/>
            <person name="Poon T.W."/>
            <person name="Priest M."/>
            <person name="Roberts A."/>
            <person name="Saif S."/>
            <person name="Shea T."/>
            <person name="Sisk P."/>
            <person name="Sykes S."/>
            <person name="Wortman J."/>
            <person name="Nusbaum C."/>
            <person name="Birren B."/>
        </authorList>
    </citation>
    <scope>NUCLEOTIDE SEQUENCE [LARGE SCALE GENOMIC DNA]</scope>
    <source>
        <strain evidence="3 4">CBS 114405</strain>
    </source>
</reference>
<dbReference type="eggNOG" id="KOG2904">
    <property type="taxonomic scope" value="Eukaryota"/>
</dbReference>
<protein>
    <recommendedName>
        <fullName evidence="2">Type II methyltransferase M.TaqI-like domain-containing protein</fullName>
    </recommendedName>
</protein>
<dbReference type="GO" id="GO:0003676">
    <property type="term" value="F:nucleic acid binding"/>
    <property type="evidence" value="ECO:0007669"/>
    <property type="project" value="InterPro"/>
</dbReference>
<comment type="caution">
    <text evidence="3">The sequence shown here is derived from an EMBL/GenBank/DDBJ whole genome shotgun (WGS) entry which is preliminary data.</text>
</comment>
<feature type="compositionally biased region" description="Polar residues" evidence="1">
    <location>
        <begin position="681"/>
        <end position="690"/>
    </location>
</feature>
<dbReference type="GO" id="GO:0006304">
    <property type="term" value="P:DNA modification"/>
    <property type="evidence" value="ECO:0007669"/>
    <property type="project" value="InterPro"/>
</dbReference>
<dbReference type="RefSeq" id="XP_007754976.1">
    <property type="nucleotide sequence ID" value="XM_007756786.1"/>
</dbReference>
<keyword evidence="4" id="KW-1185">Reference proteome</keyword>
<feature type="region of interest" description="Disordered" evidence="1">
    <location>
        <begin position="52"/>
        <end position="104"/>
    </location>
</feature>
<dbReference type="Gene3D" id="1.10.8.10">
    <property type="entry name" value="DNA helicase RuvA subunit, C-terminal domain"/>
    <property type="match status" value="1"/>
</dbReference>
<dbReference type="InterPro" id="IPR050320">
    <property type="entry name" value="N5-glutamine_MTase"/>
</dbReference>
<sequence length="741" mass="81126">MPRLSPALIRQATLENPLLTLLLQVCRDLPSARNELRWLREHAHDAVHAKRYASRGPPVPHADQGVETPQEIGGPGTSEKAQAEDGHVPTESTKQGSGTVSKPEAVWRMVNRRHLIKSNQTYVTFRINSGEAEVATEANATSHVQAHDNQASEEVSCTVNAGISDRRNSRSRTTHQKRTYVPKEKKGRRIAKISGRQFVTFRTWSPHSNHQLRLLGETVQVPLSSHTVSNAQAQAQKLLAHNVDRRSKGMPLQYIMGSQPFGNLDILCRRGVLIPRPETEMYTEKAAKLLLAALPATQSTDGPWWQDRSSKVRILDLCTGTGCIALLLHSLLKPIDPTKPSLPPGLDLEIVGLDINPRAVRLARKNLHHSVSQKLLHSDAIHSVSFQQVDVRALEKKQYKEGGSDDQLRKTVNAAAAGVSDEDIDSSLASAPWDMVIANPPYVGPKDYELGGKTEPSVRDYEPKEALVPVVGRHYKASAEKQADLFYRPLHHIARAVGAQLMVMEVGDSSQAARVGSMVVGKAWGVNSRSSDDRPQAFSWDDGMRLEAWGDDSAVRVLAAAQTLSTPKISIARNPDPEVSDRAIVVWSGKLADWRCRTLPMSNRTDSAPKEVRAKSKHAKEKAIVAPENARAPENVRAPEKVRATRPRHAKKEAAIPRKVMSSARKPEANNTKNDAPPSRASCSSPTAISSAGAHEKTAANTGIQGAMEAYLGARKRPTGLKKWPEDMIGKPAELKGASVR</sequence>
<dbReference type="CDD" id="cd02440">
    <property type="entry name" value="AdoMet_MTases"/>
    <property type="match status" value="1"/>
</dbReference>
<dbReference type="PANTHER" id="PTHR18895">
    <property type="entry name" value="HEMK METHYLTRANSFERASE"/>
    <property type="match status" value="1"/>
</dbReference>
<dbReference type="GO" id="GO:0008168">
    <property type="term" value="F:methyltransferase activity"/>
    <property type="evidence" value="ECO:0007669"/>
    <property type="project" value="InterPro"/>
</dbReference>
<evidence type="ECO:0000256" key="1">
    <source>
        <dbReference type="SAM" id="MobiDB-lite"/>
    </source>
</evidence>
<dbReference type="PANTHER" id="PTHR18895:SF74">
    <property type="entry name" value="MTRF1L RELEASE FACTOR GLUTAMINE METHYLTRANSFERASE"/>
    <property type="match status" value="1"/>
</dbReference>
<evidence type="ECO:0000313" key="4">
    <source>
        <dbReference type="Proteomes" id="UP000019473"/>
    </source>
</evidence>
<dbReference type="InterPro" id="IPR002052">
    <property type="entry name" value="DNA_methylase_N6_adenine_CS"/>
</dbReference>
<dbReference type="GO" id="GO:0005739">
    <property type="term" value="C:mitochondrion"/>
    <property type="evidence" value="ECO:0007669"/>
    <property type="project" value="TreeGrafter"/>
</dbReference>
<dbReference type="PROSITE" id="PS00092">
    <property type="entry name" value="N6_MTASE"/>
    <property type="match status" value="1"/>
</dbReference>
<dbReference type="Gene3D" id="3.40.50.150">
    <property type="entry name" value="Vaccinia Virus protein VP39"/>
    <property type="match status" value="1"/>
</dbReference>
<dbReference type="HOGENOM" id="CLU_018398_0_3_1"/>
<proteinExistence type="predicted"/>
<dbReference type="STRING" id="1182544.W9W2N4"/>
<organism evidence="3 4">
    <name type="scientific">Cladophialophora yegresii CBS 114405</name>
    <dbReference type="NCBI Taxonomy" id="1182544"/>
    <lineage>
        <taxon>Eukaryota</taxon>
        <taxon>Fungi</taxon>
        <taxon>Dikarya</taxon>
        <taxon>Ascomycota</taxon>
        <taxon>Pezizomycotina</taxon>
        <taxon>Eurotiomycetes</taxon>
        <taxon>Chaetothyriomycetidae</taxon>
        <taxon>Chaetothyriales</taxon>
        <taxon>Herpotrichiellaceae</taxon>
        <taxon>Cladophialophora</taxon>
    </lineage>
</organism>
<dbReference type="GO" id="GO:0032259">
    <property type="term" value="P:methylation"/>
    <property type="evidence" value="ECO:0007669"/>
    <property type="project" value="InterPro"/>
</dbReference>
<feature type="compositionally biased region" description="Polar residues" evidence="1">
    <location>
        <begin position="90"/>
        <end position="100"/>
    </location>
</feature>
<dbReference type="VEuPathDB" id="FungiDB:A1O7_02756"/>
<dbReference type="OrthoDB" id="269872at2759"/>
<feature type="region of interest" description="Disordered" evidence="1">
    <location>
        <begin position="717"/>
        <end position="741"/>
    </location>
</feature>
<dbReference type="InterPro" id="IPR029063">
    <property type="entry name" value="SAM-dependent_MTases_sf"/>
</dbReference>
<dbReference type="EMBL" id="AMGW01000002">
    <property type="protein sequence ID" value="EXJ62322.1"/>
    <property type="molecule type" value="Genomic_DNA"/>
</dbReference>
<feature type="region of interest" description="Disordered" evidence="1">
    <location>
        <begin position="602"/>
        <end position="701"/>
    </location>
</feature>
<evidence type="ECO:0000259" key="2">
    <source>
        <dbReference type="Pfam" id="PF07669"/>
    </source>
</evidence>
<evidence type="ECO:0000313" key="3">
    <source>
        <dbReference type="EMBL" id="EXJ62322.1"/>
    </source>
</evidence>
<dbReference type="InterPro" id="IPR011639">
    <property type="entry name" value="MethylTrfase_TaqI-like_dom"/>
</dbReference>
<gene>
    <name evidence="3" type="ORF">A1O7_02756</name>
</gene>
<dbReference type="Proteomes" id="UP000019473">
    <property type="component" value="Unassembled WGS sequence"/>
</dbReference>
<dbReference type="Pfam" id="PF07669">
    <property type="entry name" value="Eco57I"/>
    <property type="match status" value="1"/>
</dbReference>
<feature type="domain" description="Type II methyltransferase M.TaqI-like" evidence="2">
    <location>
        <begin position="350"/>
        <end position="485"/>
    </location>
</feature>
<dbReference type="AlphaFoldDB" id="W9W2N4"/>
<dbReference type="SUPFAM" id="SSF53335">
    <property type="entry name" value="S-adenosyl-L-methionine-dependent methyltransferases"/>
    <property type="match status" value="1"/>
</dbReference>
<accession>W9W2N4</accession>
<name>W9W2N4_9EURO</name>
<dbReference type="GeneID" id="19177361"/>